<evidence type="ECO:0000313" key="1">
    <source>
        <dbReference type="EMBL" id="GAT59606.1"/>
    </source>
</evidence>
<proteinExistence type="predicted"/>
<dbReference type="EMBL" id="DF849890">
    <property type="protein sequence ID" value="GAT59606.1"/>
    <property type="molecule type" value="Genomic_DNA"/>
</dbReference>
<organism evidence="1 2">
    <name type="scientific">Mycena chlorophos</name>
    <name type="common">Agaric fungus</name>
    <name type="synonym">Agaricus chlorophos</name>
    <dbReference type="NCBI Taxonomy" id="658473"/>
    <lineage>
        <taxon>Eukaryota</taxon>
        <taxon>Fungi</taxon>
        <taxon>Dikarya</taxon>
        <taxon>Basidiomycota</taxon>
        <taxon>Agaricomycotina</taxon>
        <taxon>Agaricomycetes</taxon>
        <taxon>Agaricomycetidae</taxon>
        <taxon>Agaricales</taxon>
        <taxon>Marasmiineae</taxon>
        <taxon>Mycenaceae</taxon>
        <taxon>Mycena</taxon>
    </lineage>
</organism>
<gene>
    <name evidence="1" type="ORF">MCHLO_15870</name>
</gene>
<dbReference type="SUPFAM" id="SSF52047">
    <property type="entry name" value="RNI-like"/>
    <property type="match status" value="1"/>
</dbReference>
<dbReference type="Proteomes" id="UP000815677">
    <property type="component" value="Unassembled WGS sequence"/>
</dbReference>
<sequence>MAHPRQRSRLSQELIDAIVDYLSDGLTPDFANLRACSLVARPFVHRCQQRLFSSVRLYTAPHPFCVCGDDDAAVQTTVNMAQLLVSSPHLGAYVKEVSIAYPKTESLFLDTENSDYLRALIDIFTAIPALETLSIQPRAINWDDIWNIYPVPPELVQAILPAAPCKSLRRLELTRVHLKNMTELEDMLKLANNLRELVLRDIMIYEPADGDGDSDSSGPRTPRTPEKREVLLESLELRVVPSYFFQEALEAFQDIRTFTNLRTVCIDEYDDFILDSNAETLEEIFLIRRHGQDVHLIGRALLDLLSGPVLRELHLKLTSDLTNLDTNIQHIRNLTNTRSAFASDKSIFINLQDTGLLEESKLLSAIDDLFGGAHVEPGPRRVVMQLAFTGKMQEVREWMPRLDTRGVLEVVELTDAQFAAATKHYRCSECSEA</sequence>
<evidence type="ECO:0000313" key="2">
    <source>
        <dbReference type="Proteomes" id="UP000815677"/>
    </source>
</evidence>
<protein>
    <recommendedName>
        <fullName evidence="3">F-box domain-containing protein</fullName>
    </recommendedName>
</protein>
<name>A0ABQ0MBT5_MYCCL</name>
<accession>A0ABQ0MBT5</accession>
<reference evidence="1" key="1">
    <citation type="submission" date="2014-09" db="EMBL/GenBank/DDBJ databases">
        <title>Genome sequence of the luminous mushroom Mycena chlorophos for searching fungal bioluminescence genes.</title>
        <authorList>
            <person name="Tanaka Y."/>
            <person name="Kasuga D."/>
            <person name="Oba Y."/>
            <person name="Hase S."/>
            <person name="Sato K."/>
            <person name="Oba Y."/>
            <person name="Sakakibara Y."/>
        </authorList>
    </citation>
    <scope>NUCLEOTIDE SEQUENCE</scope>
</reference>
<evidence type="ECO:0008006" key="3">
    <source>
        <dbReference type="Google" id="ProtNLM"/>
    </source>
</evidence>
<keyword evidence="2" id="KW-1185">Reference proteome</keyword>